<comment type="similarity">
    <text evidence="2 6">Belongs to the sodium:solute symporter (SSF) (TC 2.A.21) family.</text>
</comment>
<evidence type="ECO:0000256" key="5">
    <source>
        <dbReference type="ARBA" id="ARBA00023136"/>
    </source>
</evidence>
<dbReference type="EMBL" id="BBMS01000008">
    <property type="protein sequence ID" value="GAL25262.1"/>
    <property type="molecule type" value="Genomic_DNA"/>
</dbReference>
<evidence type="ECO:0000313" key="9">
    <source>
        <dbReference type="Proteomes" id="UP000029223"/>
    </source>
</evidence>
<evidence type="ECO:0000256" key="7">
    <source>
        <dbReference type="SAM" id="Phobius"/>
    </source>
</evidence>
<evidence type="ECO:0000256" key="3">
    <source>
        <dbReference type="ARBA" id="ARBA00022692"/>
    </source>
</evidence>
<evidence type="ECO:0000256" key="2">
    <source>
        <dbReference type="ARBA" id="ARBA00006434"/>
    </source>
</evidence>
<keyword evidence="9" id="KW-1185">Reference proteome</keyword>
<dbReference type="PROSITE" id="PS50283">
    <property type="entry name" value="NA_SOLUT_SYMP_3"/>
    <property type="match status" value="1"/>
</dbReference>
<evidence type="ECO:0000313" key="8">
    <source>
        <dbReference type="EMBL" id="GAL25262.1"/>
    </source>
</evidence>
<keyword evidence="3 7" id="KW-0812">Transmembrane</keyword>
<dbReference type="InterPro" id="IPR038377">
    <property type="entry name" value="Na/Glc_symporter_sf"/>
</dbReference>
<dbReference type="Proteomes" id="UP000029223">
    <property type="component" value="Unassembled WGS sequence"/>
</dbReference>
<proteinExistence type="inferred from homology"/>
<feature type="transmembrane region" description="Helical" evidence="7">
    <location>
        <begin position="264"/>
        <end position="281"/>
    </location>
</feature>
<evidence type="ECO:0000256" key="6">
    <source>
        <dbReference type="RuleBase" id="RU362091"/>
    </source>
</evidence>
<accession>A0ABQ0J930</accession>
<comment type="subcellular location">
    <subcellularLocation>
        <location evidence="1">Membrane</location>
        <topology evidence="1">Multi-pass membrane protein</topology>
    </subcellularLocation>
</comment>
<dbReference type="PANTHER" id="PTHR11819:SF195">
    <property type="entry name" value="SODIUM_GLUCOSE COTRANSPORTER 4"/>
    <property type="match status" value="1"/>
</dbReference>
<feature type="transmembrane region" description="Helical" evidence="7">
    <location>
        <begin position="201"/>
        <end position="225"/>
    </location>
</feature>
<gene>
    <name evidence="8" type="ORF">JCM19239_5152</name>
</gene>
<keyword evidence="5 7" id="KW-0472">Membrane</keyword>
<feature type="transmembrane region" description="Helical" evidence="7">
    <location>
        <begin position="160"/>
        <end position="181"/>
    </location>
</feature>
<dbReference type="Gene3D" id="1.20.1730.10">
    <property type="entry name" value="Sodium/glucose cotransporter"/>
    <property type="match status" value="1"/>
</dbReference>
<name>A0ABQ0J930_9VIBR</name>
<keyword evidence="4 7" id="KW-1133">Transmembrane helix</keyword>
<dbReference type="Pfam" id="PF00474">
    <property type="entry name" value="SSF"/>
    <property type="match status" value="1"/>
</dbReference>
<reference evidence="9" key="1">
    <citation type="submission" date="2014-09" db="EMBL/GenBank/DDBJ databases">
        <title>Vibrio variabilis JCM 19239. (C206) whole genome shotgun sequence.</title>
        <authorList>
            <person name="Sawabe T."/>
            <person name="Meirelles P."/>
            <person name="Nakanishi M."/>
            <person name="Sayaka M."/>
            <person name="Hattori M."/>
            <person name="Ohkuma M."/>
        </authorList>
    </citation>
    <scope>NUCLEOTIDE SEQUENCE [LARGE SCALE GENOMIC DNA]</scope>
    <source>
        <strain evidence="9">JCM 19239</strain>
    </source>
</reference>
<dbReference type="InterPro" id="IPR001734">
    <property type="entry name" value="Na/solute_symporter"/>
</dbReference>
<organism evidence="8 9">
    <name type="scientific">Vibrio variabilis</name>
    <dbReference type="NCBI Taxonomy" id="990271"/>
    <lineage>
        <taxon>Bacteria</taxon>
        <taxon>Pseudomonadati</taxon>
        <taxon>Pseudomonadota</taxon>
        <taxon>Gammaproteobacteria</taxon>
        <taxon>Vibrionales</taxon>
        <taxon>Vibrionaceae</taxon>
        <taxon>Vibrio</taxon>
    </lineage>
</organism>
<evidence type="ECO:0000256" key="4">
    <source>
        <dbReference type="ARBA" id="ARBA00022989"/>
    </source>
</evidence>
<sequence>MYPNDYGPLIWFMPSWFIAGQGVDLAAHYPDAGSKAGDFAYLYFVQEFMPAGMVGLLIAAMFAATMSSMDSGLNRNSGIFVKNFYEPIVRPNATEKELVIVSKLTSTFFGIAIILVALFINSLKGLSLFDTMMYVGALIGFPMTIPAFCGFFIKKTPDWAGWGTLVVGAVVSYYVGFVINAEMVANWFNLEPLTGREWSDLKVAIGLIGHLVFTAGFFCLTTLFYKPLSDERQQDVDKFFNNLATPLVAESTEQKKLDNKQRRMLGSLIACAGVGVMAMFLLPNPLWGRMIFVLCGVIVLAVGLLLVKAVDESVEQEDAEAVTNNA</sequence>
<comment type="caution">
    <text evidence="8">The sequence shown here is derived from an EMBL/GenBank/DDBJ whole genome shotgun (WGS) entry which is preliminary data.</text>
</comment>
<dbReference type="PANTHER" id="PTHR11819">
    <property type="entry name" value="SOLUTE CARRIER FAMILY 5"/>
    <property type="match status" value="1"/>
</dbReference>
<feature type="transmembrane region" description="Helical" evidence="7">
    <location>
        <begin position="48"/>
        <end position="66"/>
    </location>
</feature>
<feature type="transmembrane region" description="Helical" evidence="7">
    <location>
        <begin position="132"/>
        <end position="153"/>
    </location>
</feature>
<reference evidence="9" key="2">
    <citation type="submission" date="2014-09" db="EMBL/GenBank/DDBJ databases">
        <authorList>
            <consortium name="NBRP consortium"/>
            <person name="Sawabe T."/>
            <person name="Meirelles P."/>
            <person name="Nakanishi M."/>
            <person name="Sayaka M."/>
            <person name="Hattori M."/>
            <person name="Ohkuma M."/>
        </authorList>
    </citation>
    <scope>NUCLEOTIDE SEQUENCE [LARGE SCALE GENOMIC DNA]</scope>
    <source>
        <strain evidence="9">JCM 19239</strain>
    </source>
</reference>
<evidence type="ECO:0000256" key="1">
    <source>
        <dbReference type="ARBA" id="ARBA00004141"/>
    </source>
</evidence>
<feature type="transmembrane region" description="Helical" evidence="7">
    <location>
        <begin position="287"/>
        <end position="307"/>
    </location>
</feature>
<protein>
    <submittedName>
        <fullName evidence="8">Sodium-solute symporter putative</fullName>
    </submittedName>
</protein>
<feature type="transmembrane region" description="Helical" evidence="7">
    <location>
        <begin position="98"/>
        <end position="120"/>
    </location>
</feature>